<keyword evidence="4" id="KW-0067">ATP-binding</keyword>
<dbReference type="PANTHER" id="PTHR43788">
    <property type="entry name" value="DNA2/NAM7 HELICASE FAMILY MEMBER"/>
    <property type="match status" value="1"/>
</dbReference>
<dbReference type="InterPro" id="IPR047187">
    <property type="entry name" value="SF1_C_Upf1"/>
</dbReference>
<dbReference type="InterPro" id="IPR041679">
    <property type="entry name" value="DNA2/NAM7-like_C"/>
</dbReference>
<dbReference type="GO" id="GO:0016787">
    <property type="term" value="F:hydrolase activity"/>
    <property type="evidence" value="ECO:0007669"/>
    <property type="project" value="UniProtKB-KW"/>
</dbReference>
<dbReference type="GO" id="GO:0043139">
    <property type="term" value="F:5'-3' DNA helicase activity"/>
    <property type="evidence" value="ECO:0007669"/>
    <property type="project" value="TreeGrafter"/>
</dbReference>
<evidence type="ECO:0000313" key="6">
    <source>
        <dbReference type="Proteomes" id="UP000887577"/>
    </source>
</evidence>
<proteinExistence type="predicted"/>
<dbReference type="WBParaSite" id="PSU_v2.g17936.t1">
    <property type="protein sequence ID" value="PSU_v2.g17936.t1"/>
    <property type="gene ID" value="PSU_v2.g17936"/>
</dbReference>
<sequence>MVGDVKQLDTFKGSLPEVCIPLGFGSALLHASRATGEGVAQVYLTKTFRFHPEIAKFLSELCYEGKLETTITEDQRPYMSQLSNRELPIVLANVLGKCEPAFPTSRTNKTHTKAAVWLANEAKKKLPECTIVILTFYNGQRDEIMEALGETSIEVTSIDAFQGKEADIIILVTTSTDKFAKTFIDDQQRLTVAFSRARSGMFVIGYAEALRQLPNWGKFIQKLKDKNNIVNLVDLR</sequence>
<name>A0A914YF44_9BILA</name>
<evidence type="ECO:0000256" key="3">
    <source>
        <dbReference type="ARBA" id="ARBA00022806"/>
    </source>
</evidence>
<keyword evidence="3" id="KW-0347">Helicase</keyword>
<evidence type="ECO:0000259" key="5">
    <source>
        <dbReference type="Pfam" id="PF13087"/>
    </source>
</evidence>
<dbReference type="InterPro" id="IPR050534">
    <property type="entry name" value="Coronavir_polyprotein_1ab"/>
</dbReference>
<keyword evidence="2" id="KW-0378">Hydrolase</keyword>
<evidence type="ECO:0000256" key="2">
    <source>
        <dbReference type="ARBA" id="ARBA00022801"/>
    </source>
</evidence>
<evidence type="ECO:0000256" key="1">
    <source>
        <dbReference type="ARBA" id="ARBA00022741"/>
    </source>
</evidence>
<dbReference type="InterPro" id="IPR027417">
    <property type="entry name" value="P-loop_NTPase"/>
</dbReference>
<organism evidence="6 7">
    <name type="scientific">Panagrolaimus superbus</name>
    <dbReference type="NCBI Taxonomy" id="310955"/>
    <lineage>
        <taxon>Eukaryota</taxon>
        <taxon>Metazoa</taxon>
        <taxon>Ecdysozoa</taxon>
        <taxon>Nematoda</taxon>
        <taxon>Chromadorea</taxon>
        <taxon>Rhabditida</taxon>
        <taxon>Tylenchina</taxon>
        <taxon>Panagrolaimomorpha</taxon>
        <taxon>Panagrolaimoidea</taxon>
        <taxon>Panagrolaimidae</taxon>
        <taxon>Panagrolaimus</taxon>
    </lineage>
</organism>
<feature type="domain" description="DNA2/NAM7 helicase-like C-terminal" evidence="5">
    <location>
        <begin position="39"/>
        <end position="207"/>
    </location>
</feature>
<keyword evidence="6" id="KW-1185">Reference proteome</keyword>
<dbReference type="CDD" id="cd18808">
    <property type="entry name" value="SF1_C_Upf1"/>
    <property type="match status" value="1"/>
</dbReference>
<dbReference type="Proteomes" id="UP000887577">
    <property type="component" value="Unplaced"/>
</dbReference>
<evidence type="ECO:0000313" key="7">
    <source>
        <dbReference type="WBParaSite" id="PSU_v2.g17936.t1"/>
    </source>
</evidence>
<dbReference type="AlphaFoldDB" id="A0A914YF44"/>
<dbReference type="GO" id="GO:0005524">
    <property type="term" value="F:ATP binding"/>
    <property type="evidence" value="ECO:0007669"/>
    <property type="project" value="UniProtKB-KW"/>
</dbReference>
<evidence type="ECO:0000256" key="4">
    <source>
        <dbReference type="ARBA" id="ARBA00022840"/>
    </source>
</evidence>
<dbReference type="Pfam" id="PF13087">
    <property type="entry name" value="AAA_12"/>
    <property type="match status" value="1"/>
</dbReference>
<reference evidence="7" key="1">
    <citation type="submission" date="2022-11" db="UniProtKB">
        <authorList>
            <consortium name="WormBaseParasite"/>
        </authorList>
    </citation>
    <scope>IDENTIFICATION</scope>
</reference>
<keyword evidence="1" id="KW-0547">Nucleotide-binding</keyword>
<protein>
    <submittedName>
        <fullName evidence="7">DNA2/NAM7 helicase-like C-terminal domain-containing protein</fullName>
    </submittedName>
</protein>
<dbReference type="Gene3D" id="3.40.50.300">
    <property type="entry name" value="P-loop containing nucleotide triphosphate hydrolases"/>
    <property type="match status" value="1"/>
</dbReference>
<dbReference type="SUPFAM" id="SSF52540">
    <property type="entry name" value="P-loop containing nucleoside triphosphate hydrolases"/>
    <property type="match status" value="1"/>
</dbReference>
<accession>A0A914YF44</accession>
<dbReference type="PANTHER" id="PTHR43788:SF16">
    <property type="entry name" value="HELICASE WITH ZINC FINGER 2"/>
    <property type="match status" value="1"/>
</dbReference>